<dbReference type="AlphaFoldDB" id="A0A3N0XZ65"/>
<gene>
    <name evidence="1" type="ORF">DPX16_17468</name>
</gene>
<keyword evidence="2" id="KW-1185">Reference proteome</keyword>
<protein>
    <submittedName>
        <fullName evidence="1">Uncharacterized protein</fullName>
    </submittedName>
</protein>
<evidence type="ECO:0000313" key="2">
    <source>
        <dbReference type="Proteomes" id="UP000281406"/>
    </source>
</evidence>
<reference evidence="1 2" key="1">
    <citation type="submission" date="2018-10" db="EMBL/GenBank/DDBJ databases">
        <title>Genome assembly for a Yunnan-Guizhou Plateau 3E fish, Anabarilius grahami (Regan), and its evolutionary and genetic applications.</title>
        <authorList>
            <person name="Jiang W."/>
        </authorList>
    </citation>
    <scope>NUCLEOTIDE SEQUENCE [LARGE SCALE GENOMIC DNA]</scope>
    <source>
        <strain evidence="1">AG-KIZ</strain>
        <tissue evidence="1">Muscle</tissue>
    </source>
</reference>
<proteinExistence type="predicted"/>
<sequence length="165" mass="17692">MLAPRTTHILCTALPVPPAICPSVLHTLLALHTAPGQARGVPRHSSPDICCFRGLSGCGGPLGPGEQRQRPSSHTVLQGLLLRELKCHTKTFSGKNIVHTPPAMNLQGCSTYMSLTLTLPVMTVMTMSSSSGGYTTSQCWQNDDSMSNLTQRGCEQNGPYPTHRP</sequence>
<dbReference type="Proteomes" id="UP000281406">
    <property type="component" value="Unassembled WGS sequence"/>
</dbReference>
<accession>A0A3N0XZ65</accession>
<comment type="caution">
    <text evidence="1">The sequence shown here is derived from an EMBL/GenBank/DDBJ whole genome shotgun (WGS) entry which is preliminary data.</text>
</comment>
<name>A0A3N0XZ65_ANAGA</name>
<evidence type="ECO:0000313" key="1">
    <source>
        <dbReference type="EMBL" id="ROK35725.1"/>
    </source>
</evidence>
<organism evidence="1 2">
    <name type="scientific">Anabarilius grahami</name>
    <name type="common">Kanglang fish</name>
    <name type="synonym">Barilius grahami</name>
    <dbReference type="NCBI Taxonomy" id="495550"/>
    <lineage>
        <taxon>Eukaryota</taxon>
        <taxon>Metazoa</taxon>
        <taxon>Chordata</taxon>
        <taxon>Craniata</taxon>
        <taxon>Vertebrata</taxon>
        <taxon>Euteleostomi</taxon>
        <taxon>Actinopterygii</taxon>
        <taxon>Neopterygii</taxon>
        <taxon>Teleostei</taxon>
        <taxon>Ostariophysi</taxon>
        <taxon>Cypriniformes</taxon>
        <taxon>Xenocyprididae</taxon>
        <taxon>Xenocypridinae</taxon>
        <taxon>Xenocypridinae incertae sedis</taxon>
        <taxon>Anabarilius</taxon>
    </lineage>
</organism>
<dbReference type="EMBL" id="RJVU01057109">
    <property type="protein sequence ID" value="ROK35725.1"/>
    <property type="molecule type" value="Genomic_DNA"/>
</dbReference>